<evidence type="ECO:0000313" key="2">
    <source>
        <dbReference type="Proteomes" id="UP000673691"/>
    </source>
</evidence>
<name>A0A8H7ZRA9_9FUNG</name>
<protein>
    <submittedName>
        <fullName evidence="1">Uncharacterized protein</fullName>
    </submittedName>
</protein>
<gene>
    <name evidence="1" type="ORF">BJ554DRAFT_1895</name>
</gene>
<dbReference type="EMBL" id="JAEFCI010009180">
    <property type="protein sequence ID" value="KAG5457977.1"/>
    <property type="molecule type" value="Genomic_DNA"/>
</dbReference>
<sequence length="59" mass="6652">MGELGARPFTAAPCRDAHTNCVCYDEQKWCGLEKRSWRGRGKGGGRGKSNGLWYVFWSL</sequence>
<keyword evidence="2" id="KW-1185">Reference proteome</keyword>
<evidence type="ECO:0000313" key="1">
    <source>
        <dbReference type="EMBL" id="KAG5457977.1"/>
    </source>
</evidence>
<organism evidence="1 2">
    <name type="scientific">Olpidium bornovanus</name>
    <dbReference type="NCBI Taxonomy" id="278681"/>
    <lineage>
        <taxon>Eukaryota</taxon>
        <taxon>Fungi</taxon>
        <taxon>Fungi incertae sedis</taxon>
        <taxon>Olpidiomycota</taxon>
        <taxon>Olpidiomycotina</taxon>
        <taxon>Olpidiomycetes</taxon>
        <taxon>Olpidiales</taxon>
        <taxon>Olpidiaceae</taxon>
        <taxon>Olpidium</taxon>
    </lineage>
</organism>
<accession>A0A8H7ZRA9</accession>
<proteinExistence type="predicted"/>
<comment type="caution">
    <text evidence="1">The sequence shown here is derived from an EMBL/GenBank/DDBJ whole genome shotgun (WGS) entry which is preliminary data.</text>
</comment>
<dbReference type="Proteomes" id="UP000673691">
    <property type="component" value="Unassembled WGS sequence"/>
</dbReference>
<dbReference type="AlphaFoldDB" id="A0A8H7ZRA9"/>
<reference evidence="1 2" key="1">
    <citation type="journal article" name="Sci. Rep.">
        <title>Genome-scale phylogenetic analyses confirm Olpidium as the closest living zoosporic fungus to the non-flagellated, terrestrial fungi.</title>
        <authorList>
            <person name="Chang Y."/>
            <person name="Rochon D."/>
            <person name="Sekimoto S."/>
            <person name="Wang Y."/>
            <person name="Chovatia M."/>
            <person name="Sandor L."/>
            <person name="Salamov A."/>
            <person name="Grigoriev I.V."/>
            <person name="Stajich J.E."/>
            <person name="Spatafora J.W."/>
        </authorList>
    </citation>
    <scope>NUCLEOTIDE SEQUENCE [LARGE SCALE GENOMIC DNA]</scope>
    <source>
        <strain evidence="1">S191</strain>
    </source>
</reference>